<evidence type="ECO:0000256" key="1">
    <source>
        <dbReference type="ARBA" id="ARBA00004123"/>
    </source>
</evidence>
<dbReference type="PANTHER" id="PTHR32467:SF97">
    <property type="entry name" value="ETHYLENE-RESPONSIVE TRANSCRIPTION FACTOR WRI1"/>
    <property type="match status" value="1"/>
</dbReference>
<dbReference type="GO" id="GO:0003677">
    <property type="term" value="F:DNA binding"/>
    <property type="evidence" value="ECO:0007669"/>
    <property type="project" value="UniProtKB-KW"/>
</dbReference>
<dbReference type="AlphaFoldDB" id="A0A8K0IRP0"/>
<name>A0A8K0IRP0_COCNU</name>
<keyword evidence="4" id="KW-0804">Transcription</keyword>
<dbReference type="InterPro" id="IPR001471">
    <property type="entry name" value="AP2/ERF_dom"/>
</dbReference>
<sequence length="374" mass="42220">MKKSPPSPPLPSSRSSSSSPSNHAPLSSSNVIPVNKPQSKSKSKPKHKKAKNPDNAHSESIRRRSSIYRGVTRHRWTGRFEAHLWDKNWQHPLHNKRGRQVYLGAYDAEVDAARTHDLAALKFCGPEATLNFPVEMYTEECEEMQTMSREEWVASLRRRSNGFARGVSKYRGVARHHNNGRWEARLGLVLGYKYLYLGTYETEEEAAQAYDLAALQYKGPNAMTNFNSCLYVNCPQPCIKLPPKLEMEPGRKEFSPLQEARVVPMEPTESIDQTVSSDDILDTISWSTSGMDDYFDAYPVLDLTVGCSDDLYDLSNNIGFEDNIEHFFEGFETFGCSEGSLIREEGQVKEAGVKEDMESQVNSISYPLQISICS</sequence>
<dbReference type="GO" id="GO:0009909">
    <property type="term" value="P:regulation of flower development"/>
    <property type="evidence" value="ECO:0007669"/>
    <property type="project" value="UniProtKB-ARBA"/>
</dbReference>
<reference evidence="9" key="2">
    <citation type="submission" date="2019-07" db="EMBL/GenBank/DDBJ databases">
        <authorList>
            <person name="Yang Y."/>
            <person name="Bocs S."/>
            <person name="Baudouin L."/>
        </authorList>
    </citation>
    <scope>NUCLEOTIDE SEQUENCE</scope>
    <source>
        <tissue evidence="9">Spear leaf of Hainan Tall coconut</tissue>
    </source>
</reference>
<evidence type="ECO:0000313" key="9">
    <source>
        <dbReference type="EMBL" id="KAG1365549.1"/>
    </source>
</evidence>
<dbReference type="SUPFAM" id="SSF54171">
    <property type="entry name" value="DNA-binding domain"/>
    <property type="match status" value="2"/>
</dbReference>
<evidence type="ECO:0000256" key="3">
    <source>
        <dbReference type="ARBA" id="ARBA00023125"/>
    </source>
</evidence>
<dbReference type="PROSITE" id="PS51032">
    <property type="entry name" value="AP2_ERF"/>
    <property type="match status" value="2"/>
</dbReference>
<dbReference type="CDD" id="cd00018">
    <property type="entry name" value="AP2"/>
    <property type="match status" value="2"/>
</dbReference>
<proteinExistence type="inferred from homology"/>
<accession>A0A8K0IRP0</accession>
<evidence type="ECO:0000256" key="4">
    <source>
        <dbReference type="ARBA" id="ARBA00023163"/>
    </source>
</evidence>
<gene>
    <name evidence="9" type="ORF">COCNU_12G005490</name>
</gene>
<evidence type="ECO:0000259" key="8">
    <source>
        <dbReference type="PROSITE" id="PS51032"/>
    </source>
</evidence>
<dbReference type="OrthoDB" id="207175at2759"/>
<dbReference type="Pfam" id="PF00847">
    <property type="entry name" value="AP2"/>
    <property type="match status" value="2"/>
</dbReference>
<dbReference type="SMART" id="SM00380">
    <property type="entry name" value="AP2"/>
    <property type="match status" value="2"/>
</dbReference>
<dbReference type="InterPro" id="IPR036955">
    <property type="entry name" value="AP2/ERF_dom_sf"/>
</dbReference>
<dbReference type="Gene3D" id="3.30.730.10">
    <property type="entry name" value="AP2/ERF domain"/>
    <property type="match status" value="2"/>
</dbReference>
<protein>
    <submittedName>
        <fullName evidence="9">Ethylene-responsive transcription factor WRI1</fullName>
    </submittedName>
</protein>
<dbReference type="GO" id="GO:0003700">
    <property type="term" value="F:DNA-binding transcription factor activity"/>
    <property type="evidence" value="ECO:0007669"/>
    <property type="project" value="InterPro"/>
</dbReference>
<dbReference type="GO" id="GO:0005634">
    <property type="term" value="C:nucleus"/>
    <property type="evidence" value="ECO:0007669"/>
    <property type="project" value="UniProtKB-SubCell"/>
</dbReference>
<reference evidence="9" key="1">
    <citation type="journal article" date="2017" name="Gigascience">
        <title>The genome draft of coconut (Cocos nucifera).</title>
        <authorList>
            <person name="Xiao Y."/>
            <person name="Xu P."/>
            <person name="Fan H."/>
            <person name="Baudouin L."/>
            <person name="Xia W."/>
            <person name="Bocs S."/>
            <person name="Xu J."/>
            <person name="Li Q."/>
            <person name="Guo A."/>
            <person name="Zhou L."/>
            <person name="Li J."/>
            <person name="Wu Y."/>
            <person name="Ma Z."/>
            <person name="Armero A."/>
            <person name="Issali A.E."/>
            <person name="Liu N."/>
            <person name="Peng M."/>
            <person name="Yang Y."/>
        </authorList>
    </citation>
    <scope>NUCLEOTIDE SEQUENCE</scope>
    <source>
        <tissue evidence="9">Spear leaf of Hainan Tall coconut</tissue>
    </source>
</reference>
<keyword evidence="2" id="KW-0805">Transcription regulation</keyword>
<evidence type="ECO:0000313" key="10">
    <source>
        <dbReference type="Proteomes" id="UP000797356"/>
    </source>
</evidence>
<dbReference type="FunFam" id="3.30.730.10:FF:000004">
    <property type="entry name" value="AP2-like ethylene-responsive transcription factor"/>
    <property type="match status" value="1"/>
</dbReference>
<keyword evidence="5" id="KW-0539">Nucleus</keyword>
<comment type="subcellular location">
    <subcellularLocation>
        <location evidence="1">Nucleus</location>
    </subcellularLocation>
</comment>
<feature type="compositionally biased region" description="Basic residues" evidence="7">
    <location>
        <begin position="39"/>
        <end position="50"/>
    </location>
</feature>
<keyword evidence="10" id="KW-1185">Reference proteome</keyword>
<comment type="similarity">
    <text evidence="6">Belongs to the AP2/ERF transcription factor family. AP2 subfamily.</text>
</comment>
<feature type="domain" description="AP2/ERF" evidence="8">
    <location>
        <begin position="67"/>
        <end position="133"/>
    </location>
</feature>
<organism evidence="9 10">
    <name type="scientific">Cocos nucifera</name>
    <name type="common">Coconut palm</name>
    <dbReference type="NCBI Taxonomy" id="13894"/>
    <lineage>
        <taxon>Eukaryota</taxon>
        <taxon>Viridiplantae</taxon>
        <taxon>Streptophyta</taxon>
        <taxon>Embryophyta</taxon>
        <taxon>Tracheophyta</taxon>
        <taxon>Spermatophyta</taxon>
        <taxon>Magnoliopsida</taxon>
        <taxon>Liliopsida</taxon>
        <taxon>Arecaceae</taxon>
        <taxon>Arecoideae</taxon>
        <taxon>Cocoseae</taxon>
        <taxon>Attaleinae</taxon>
        <taxon>Cocos</taxon>
    </lineage>
</organism>
<keyword evidence="3" id="KW-0238">DNA-binding</keyword>
<dbReference type="Proteomes" id="UP000797356">
    <property type="component" value="Chromosome 12"/>
</dbReference>
<evidence type="ECO:0000256" key="5">
    <source>
        <dbReference type="ARBA" id="ARBA00023242"/>
    </source>
</evidence>
<feature type="compositionally biased region" description="Basic and acidic residues" evidence="7">
    <location>
        <begin position="51"/>
        <end position="62"/>
    </location>
</feature>
<feature type="compositionally biased region" description="Low complexity" evidence="7">
    <location>
        <begin position="12"/>
        <end position="38"/>
    </location>
</feature>
<evidence type="ECO:0000256" key="2">
    <source>
        <dbReference type="ARBA" id="ARBA00023015"/>
    </source>
</evidence>
<comment type="caution">
    <text evidence="9">The sequence shown here is derived from an EMBL/GenBank/DDBJ whole genome shotgun (WGS) entry which is preliminary data.</text>
</comment>
<dbReference type="EMBL" id="CM017883">
    <property type="protein sequence ID" value="KAG1365549.1"/>
    <property type="molecule type" value="Genomic_DNA"/>
</dbReference>
<dbReference type="PANTHER" id="PTHR32467">
    <property type="entry name" value="AP2-LIKE ETHYLENE-RESPONSIVE TRANSCRIPTION FACTOR"/>
    <property type="match status" value="1"/>
</dbReference>
<evidence type="ECO:0000256" key="6">
    <source>
        <dbReference type="ARBA" id="ARBA00037973"/>
    </source>
</evidence>
<evidence type="ECO:0000256" key="7">
    <source>
        <dbReference type="SAM" id="MobiDB-lite"/>
    </source>
</evidence>
<feature type="domain" description="AP2/ERF" evidence="8">
    <location>
        <begin position="169"/>
        <end position="227"/>
    </location>
</feature>
<dbReference type="InterPro" id="IPR016177">
    <property type="entry name" value="DNA-bd_dom_sf"/>
</dbReference>
<feature type="region of interest" description="Disordered" evidence="7">
    <location>
        <begin position="1"/>
        <end position="66"/>
    </location>
</feature>
<feature type="compositionally biased region" description="Pro residues" evidence="7">
    <location>
        <begin position="1"/>
        <end position="11"/>
    </location>
</feature>